<name>A0A2Z7AU23_9LAMI</name>
<feature type="compositionally biased region" description="Basic and acidic residues" evidence="1">
    <location>
        <begin position="234"/>
        <end position="262"/>
    </location>
</feature>
<feature type="region of interest" description="Disordered" evidence="1">
    <location>
        <begin position="1"/>
        <end position="108"/>
    </location>
</feature>
<gene>
    <name evidence="2" type="ORF">F511_27536</name>
</gene>
<dbReference type="GO" id="GO:0009786">
    <property type="term" value="P:regulation of asymmetric cell division"/>
    <property type="evidence" value="ECO:0007669"/>
    <property type="project" value="InterPro"/>
</dbReference>
<dbReference type="OrthoDB" id="1911032at2759"/>
<protein>
    <recommendedName>
        <fullName evidence="4">Dentin sialophosphoprotein-like</fullName>
    </recommendedName>
</protein>
<dbReference type="Proteomes" id="UP000250235">
    <property type="component" value="Unassembled WGS sequence"/>
</dbReference>
<dbReference type="PANTHER" id="PTHR33914">
    <property type="entry name" value="18S PRE-RIBOSOMAL ASSEMBLY PROTEIN GAR2-LIKE PROTEIN"/>
    <property type="match status" value="1"/>
</dbReference>
<feature type="compositionally biased region" description="Basic and acidic residues" evidence="1">
    <location>
        <begin position="1"/>
        <end position="13"/>
    </location>
</feature>
<feature type="compositionally biased region" description="Basic and acidic residues" evidence="1">
    <location>
        <begin position="467"/>
        <end position="479"/>
    </location>
</feature>
<feature type="compositionally biased region" description="Low complexity" evidence="1">
    <location>
        <begin position="87"/>
        <end position="99"/>
    </location>
</feature>
<dbReference type="EMBL" id="KV014034">
    <property type="protein sequence ID" value="KZV22857.1"/>
    <property type="molecule type" value="Genomic_DNA"/>
</dbReference>
<sequence length="570" mass="63017">MPNDVKCETRVFDPDDGNSSMRGSQNSKFHDSESFGKEGIHRKPEFEENCGEEQWSVKSAMGFSKAPDGGTRNFQTKEDQNGLLYHLSGENGNSNSLSSETKDEDKSWRSGEFEKSMMVEESIHGDEVDIQDSGHILISASSFIDPDPGSDADKVRLDFDLPEFAVCYKETNYDIVKDVCADEILSMEVNISINNGNYGLCEDSEGRVGEDLVTSDGLTDSFLENTKSAGADGSRSKEETKDELTEQGKPESPDSSFEKDTAEDYDPDDSLQTEKNVNDALGEETFIGSSLPIQEFGTRSFLRSFLNSLDIEEHHIVQPHNDTQSLFGGSVSESFAVSSVEVEQNEEIQARKMLYRSRVERRSINFNFKSPMPGVMIELKDMHENENLSETGKYSTGNISDQSLDAYSSTSSSTSPIHSMFNEDTSNEKGRATSPGKKDTRFVDLSTDDQVQILSSNLPSPPNDSGHGIEPHLLKHEHGNSDNVSVVSQTQYDEADLSHSAASFITFSGPISYSGSLSLRSNGSATSTTSFAFPILLSEGNRSPVRMENTDLRHFQKHKDWKSGLLCCRF</sequence>
<dbReference type="InterPro" id="IPR040378">
    <property type="entry name" value="BASL"/>
</dbReference>
<feature type="compositionally biased region" description="Polar residues" evidence="1">
    <location>
        <begin position="389"/>
        <end position="407"/>
    </location>
</feature>
<dbReference type="PANTHER" id="PTHR33914:SF2">
    <property type="entry name" value="OS02G0582100 PROTEIN"/>
    <property type="match status" value="1"/>
</dbReference>
<evidence type="ECO:0000256" key="1">
    <source>
        <dbReference type="SAM" id="MobiDB-lite"/>
    </source>
</evidence>
<feature type="region of interest" description="Disordered" evidence="1">
    <location>
        <begin position="389"/>
        <end position="479"/>
    </location>
</feature>
<feature type="compositionally biased region" description="Polar residues" evidence="1">
    <location>
        <begin position="219"/>
        <end position="228"/>
    </location>
</feature>
<feature type="compositionally biased region" description="Basic and acidic residues" evidence="1">
    <location>
        <begin position="426"/>
        <end position="442"/>
    </location>
</feature>
<dbReference type="AlphaFoldDB" id="A0A2Z7AU23"/>
<evidence type="ECO:0000313" key="2">
    <source>
        <dbReference type="EMBL" id="KZV22857.1"/>
    </source>
</evidence>
<accession>A0A2Z7AU23</accession>
<feature type="region of interest" description="Disordered" evidence="1">
    <location>
        <begin position="219"/>
        <end position="273"/>
    </location>
</feature>
<evidence type="ECO:0008006" key="4">
    <source>
        <dbReference type="Google" id="ProtNLM"/>
    </source>
</evidence>
<proteinExistence type="predicted"/>
<evidence type="ECO:0000313" key="3">
    <source>
        <dbReference type="Proteomes" id="UP000250235"/>
    </source>
</evidence>
<organism evidence="2 3">
    <name type="scientific">Dorcoceras hygrometricum</name>
    <dbReference type="NCBI Taxonomy" id="472368"/>
    <lineage>
        <taxon>Eukaryota</taxon>
        <taxon>Viridiplantae</taxon>
        <taxon>Streptophyta</taxon>
        <taxon>Embryophyta</taxon>
        <taxon>Tracheophyta</taxon>
        <taxon>Spermatophyta</taxon>
        <taxon>Magnoliopsida</taxon>
        <taxon>eudicotyledons</taxon>
        <taxon>Gunneridae</taxon>
        <taxon>Pentapetalae</taxon>
        <taxon>asterids</taxon>
        <taxon>lamiids</taxon>
        <taxon>Lamiales</taxon>
        <taxon>Gesneriaceae</taxon>
        <taxon>Didymocarpoideae</taxon>
        <taxon>Trichosporeae</taxon>
        <taxon>Loxocarpinae</taxon>
        <taxon>Dorcoceras</taxon>
    </lineage>
</organism>
<keyword evidence="3" id="KW-1185">Reference proteome</keyword>
<feature type="compositionally biased region" description="Polar residues" evidence="1">
    <location>
        <begin position="17"/>
        <end position="27"/>
    </location>
</feature>
<feature type="compositionally biased region" description="Basic and acidic residues" evidence="1">
    <location>
        <begin position="28"/>
        <end position="46"/>
    </location>
</feature>
<reference evidence="2 3" key="1">
    <citation type="journal article" date="2015" name="Proc. Natl. Acad. Sci. U.S.A.">
        <title>The resurrection genome of Boea hygrometrica: A blueprint for survival of dehydration.</title>
        <authorList>
            <person name="Xiao L."/>
            <person name="Yang G."/>
            <person name="Zhang L."/>
            <person name="Yang X."/>
            <person name="Zhao S."/>
            <person name="Ji Z."/>
            <person name="Zhou Q."/>
            <person name="Hu M."/>
            <person name="Wang Y."/>
            <person name="Chen M."/>
            <person name="Xu Y."/>
            <person name="Jin H."/>
            <person name="Xiao X."/>
            <person name="Hu G."/>
            <person name="Bao F."/>
            <person name="Hu Y."/>
            <person name="Wan P."/>
            <person name="Li L."/>
            <person name="Deng X."/>
            <person name="Kuang T."/>
            <person name="Xiang C."/>
            <person name="Zhu J.K."/>
            <person name="Oliver M.J."/>
            <person name="He Y."/>
        </authorList>
    </citation>
    <scope>NUCLEOTIDE SEQUENCE [LARGE SCALE GENOMIC DNA]</scope>
    <source>
        <strain evidence="3">cv. XS01</strain>
    </source>
</reference>